<evidence type="ECO:0000256" key="1">
    <source>
        <dbReference type="ARBA" id="ARBA00012418"/>
    </source>
</evidence>
<evidence type="ECO:0000259" key="6">
    <source>
        <dbReference type="Pfam" id="PF04565"/>
    </source>
</evidence>
<keyword evidence="2 7" id="KW-0240">DNA-directed RNA polymerase</keyword>
<evidence type="ECO:0000256" key="2">
    <source>
        <dbReference type="ARBA" id="ARBA00022478"/>
    </source>
</evidence>
<dbReference type="EC" id="2.7.7.6" evidence="1"/>
<feature type="domain" description="RNA polymerase Rpb2" evidence="6">
    <location>
        <begin position="1"/>
        <end position="24"/>
    </location>
</feature>
<dbReference type="InterPro" id="IPR007645">
    <property type="entry name" value="RNA_pol_Rpb2_3"/>
</dbReference>
<protein>
    <recommendedName>
        <fullName evidence="1">DNA-directed RNA polymerase</fullName>
        <ecNumber evidence="1">2.7.7.6</ecNumber>
    </recommendedName>
</protein>
<dbReference type="SUPFAM" id="SSF64484">
    <property type="entry name" value="beta and beta-prime subunits of DNA dependent RNA-polymerase"/>
    <property type="match status" value="1"/>
</dbReference>
<evidence type="ECO:0000313" key="7">
    <source>
        <dbReference type="EMBL" id="GJT02039.1"/>
    </source>
</evidence>
<evidence type="ECO:0000256" key="5">
    <source>
        <dbReference type="ARBA" id="ARBA00023163"/>
    </source>
</evidence>
<comment type="caution">
    <text evidence="7">The sequence shown here is derived from an EMBL/GenBank/DDBJ whole genome shotgun (WGS) entry which is preliminary data.</text>
</comment>
<keyword evidence="4" id="KW-0548">Nucleotidyltransferase</keyword>
<dbReference type="EMBL" id="BQNB010012317">
    <property type="protein sequence ID" value="GJT02039.1"/>
    <property type="molecule type" value="Genomic_DNA"/>
</dbReference>
<evidence type="ECO:0000256" key="4">
    <source>
        <dbReference type="ARBA" id="ARBA00022695"/>
    </source>
</evidence>
<reference evidence="7" key="2">
    <citation type="submission" date="2022-01" db="EMBL/GenBank/DDBJ databases">
        <authorList>
            <person name="Yamashiro T."/>
            <person name="Shiraishi A."/>
            <person name="Satake H."/>
            <person name="Nakayama K."/>
        </authorList>
    </citation>
    <scope>NUCLEOTIDE SEQUENCE</scope>
</reference>
<dbReference type="Proteomes" id="UP001151760">
    <property type="component" value="Unassembled WGS sequence"/>
</dbReference>
<dbReference type="Gene3D" id="3.90.1100.10">
    <property type="match status" value="1"/>
</dbReference>
<organism evidence="7 8">
    <name type="scientific">Tanacetum coccineum</name>
    <dbReference type="NCBI Taxonomy" id="301880"/>
    <lineage>
        <taxon>Eukaryota</taxon>
        <taxon>Viridiplantae</taxon>
        <taxon>Streptophyta</taxon>
        <taxon>Embryophyta</taxon>
        <taxon>Tracheophyta</taxon>
        <taxon>Spermatophyta</taxon>
        <taxon>Magnoliopsida</taxon>
        <taxon>eudicotyledons</taxon>
        <taxon>Gunneridae</taxon>
        <taxon>Pentapetalae</taxon>
        <taxon>asterids</taxon>
        <taxon>campanulids</taxon>
        <taxon>Asterales</taxon>
        <taxon>Asteraceae</taxon>
        <taxon>Asteroideae</taxon>
        <taxon>Anthemideae</taxon>
        <taxon>Anthemidinae</taxon>
        <taxon>Tanacetum</taxon>
    </lineage>
</organism>
<keyword evidence="8" id="KW-1185">Reference proteome</keyword>
<keyword evidence="5" id="KW-0804">Transcription</keyword>
<proteinExistence type="predicted"/>
<gene>
    <name evidence="7" type="ORF">Tco_0823208</name>
</gene>
<reference evidence="7" key="1">
    <citation type="journal article" date="2022" name="Int. J. Mol. Sci.">
        <title>Draft Genome of Tanacetum Coccineum: Genomic Comparison of Closely Related Tanacetum-Family Plants.</title>
        <authorList>
            <person name="Yamashiro T."/>
            <person name="Shiraishi A."/>
            <person name="Nakayama K."/>
            <person name="Satake H."/>
        </authorList>
    </citation>
    <scope>NUCLEOTIDE SEQUENCE</scope>
</reference>
<name>A0ABQ5ALU5_9ASTR</name>
<sequence length="92" mass="9895">MLCPCDTPKGEACGLVKNMALMTHATTDKEESLLPPCSNAGGFLGYQLLARIEGADEEHDGVYDKPSSGHRILTIDSSIFVIKLSSKCQLLI</sequence>
<evidence type="ECO:0000313" key="8">
    <source>
        <dbReference type="Proteomes" id="UP001151760"/>
    </source>
</evidence>
<dbReference type="GO" id="GO:0000428">
    <property type="term" value="C:DNA-directed RNA polymerase complex"/>
    <property type="evidence" value="ECO:0007669"/>
    <property type="project" value="UniProtKB-KW"/>
</dbReference>
<keyword evidence="3" id="KW-0808">Transferase</keyword>
<accession>A0ABQ5ALU5</accession>
<dbReference type="Pfam" id="PF04565">
    <property type="entry name" value="RNA_pol_Rpb2_3"/>
    <property type="match status" value="1"/>
</dbReference>
<evidence type="ECO:0000256" key="3">
    <source>
        <dbReference type="ARBA" id="ARBA00022679"/>
    </source>
</evidence>